<protein>
    <recommendedName>
        <fullName evidence="1">Bacterial spore germination immunoglobulin-like domain-containing protein</fullName>
    </recommendedName>
</protein>
<proteinExistence type="predicted"/>
<sequence>MKKFILFSGILIIVLVVVIIVWNGKEAEESFIAVNSFEECLARGYPALESYPRQCKTDGRTFVEDIGNELEKLDLILINSPRPNAKIKSPLEIMGQARGYWFFEGDFPVQLEDGNGKELATTTAQAFSEWMTDKFVPFEATLEFQKPTTNRGVLILEKDNPSGLPENADELRVPVYFAD</sequence>
<gene>
    <name evidence="2" type="ORF">LCGC14_0102270</name>
</gene>
<feature type="domain" description="Bacterial spore germination immunoglobulin-like" evidence="1">
    <location>
        <begin position="76"/>
        <end position="162"/>
    </location>
</feature>
<reference evidence="2" key="1">
    <citation type="journal article" date="2015" name="Nature">
        <title>Complex archaea that bridge the gap between prokaryotes and eukaryotes.</title>
        <authorList>
            <person name="Spang A."/>
            <person name="Saw J.H."/>
            <person name="Jorgensen S.L."/>
            <person name="Zaremba-Niedzwiedzka K."/>
            <person name="Martijn J."/>
            <person name="Lind A.E."/>
            <person name="van Eijk R."/>
            <person name="Schleper C."/>
            <person name="Guy L."/>
            <person name="Ettema T.J."/>
        </authorList>
    </citation>
    <scope>NUCLEOTIDE SEQUENCE</scope>
</reference>
<evidence type="ECO:0000313" key="2">
    <source>
        <dbReference type="EMBL" id="KKO02778.1"/>
    </source>
</evidence>
<dbReference type="EMBL" id="LAZR01000029">
    <property type="protein sequence ID" value="KKO02778.1"/>
    <property type="molecule type" value="Genomic_DNA"/>
</dbReference>
<accession>A0A0F9VS98</accession>
<comment type="caution">
    <text evidence="2">The sequence shown here is derived from an EMBL/GenBank/DDBJ whole genome shotgun (WGS) entry which is preliminary data.</text>
</comment>
<organism evidence="2">
    <name type="scientific">marine sediment metagenome</name>
    <dbReference type="NCBI Taxonomy" id="412755"/>
    <lineage>
        <taxon>unclassified sequences</taxon>
        <taxon>metagenomes</taxon>
        <taxon>ecological metagenomes</taxon>
    </lineage>
</organism>
<name>A0A0F9VS98_9ZZZZ</name>
<evidence type="ECO:0000259" key="1">
    <source>
        <dbReference type="Pfam" id="PF10648"/>
    </source>
</evidence>
<dbReference type="InterPro" id="IPR018911">
    <property type="entry name" value="Gmad2_Ig-like_dom"/>
</dbReference>
<dbReference type="AlphaFoldDB" id="A0A0F9VS98"/>
<dbReference type="Pfam" id="PF10648">
    <property type="entry name" value="Gmad2"/>
    <property type="match status" value="1"/>
</dbReference>